<proteinExistence type="predicted"/>
<organism evidence="1 2">
    <name type="scientific">Belliella marina</name>
    <dbReference type="NCBI Taxonomy" id="1644146"/>
    <lineage>
        <taxon>Bacteria</taxon>
        <taxon>Pseudomonadati</taxon>
        <taxon>Bacteroidota</taxon>
        <taxon>Cytophagia</taxon>
        <taxon>Cytophagales</taxon>
        <taxon>Cyclobacteriaceae</taxon>
        <taxon>Belliella</taxon>
    </lineage>
</organism>
<dbReference type="RefSeq" id="WP_376884645.1">
    <property type="nucleotide sequence ID" value="NZ_JBHUHR010000015.1"/>
</dbReference>
<reference evidence="2" key="1">
    <citation type="journal article" date="2019" name="Int. J. Syst. Evol. Microbiol.">
        <title>The Global Catalogue of Microorganisms (GCM) 10K type strain sequencing project: providing services to taxonomists for standard genome sequencing and annotation.</title>
        <authorList>
            <consortium name="The Broad Institute Genomics Platform"/>
            <consortium name="The Broad Institute Genome Sequencing Center for Infectious Disease"/>
            <person name="Wu L."/>
            <person name="Ma J."/>
        </authorList>
    </citation>
    <scope>NUCLEOTIDE SEQUENCE [LARGE SCALE GENOMIC DNA]</scope>
    <source>
        <strain evidence="2">CGMCC 1.15180</strain>
    </source>
</reference>
<dbReference type="EMBL" id="JBHUHR010000015">
    <property type="protein sequence ID" value="MFD2034476.1"/>
    <property type="molecule type" value="Genomic_DNA"/>
</dbReference>
<accession>A0ABW4VK67</accession>
<dbReference type="PROSITE" id="PS51257">
    <property type="entry name" value="PROKAR_LIPOPROTEIN"/>
    <property type="match status" value="1"/>
</dbReference>
<gene>
    <name evidence="1" type="ORF">ACFSKL_06720</name>
</gene>
<protein>
    <recommendedName>
        <fullName evidence="3">6-bladed beta-propeller protein</fullName>
    </recommendedName>
</protein>
<evidence type="ECO:0008006" key="3">
    <source>
        <dbReference type="Google" id="ProtNLM"/>
    </source>
</evidence>
<dbReference type="Proteomes" id="UP001597361">
    <property type="component" value="Unassembled WGS sequence"/>
</dbReference>
<sequence>MKHLFYFLSISLIILSCDSKHGLSDLEREFEFVKVDSLVIDILDPVKILDYHHEKEIYLAVKFPSFEGHYFILDKSGNILAENQLSEGPDSFGLVLLRGGFVGDEILFVSEGNAFVFDLNLKQQRKYPFKQGVRFRLVHFNRDNLSTFKSTDGSIQALVNLNDGYLQPYPEDYYDTLKLAHLMDIKTGAITKGGSYDENSMFRSGKFFPFMDKPVYFSDPNSTYISMIAYGDSVLYQLDPNEDFKVVNRIKLERSGHDKMIDLPMNQASYTTVREHRTSNYKLAGLFDEIVGYGDEVLVGYQTGTDPSLVYEGEDEAQHIAERKSRKRYFYYIKDGKRIGKPIHWTQPGQLLLNVGPKRYLQFADQAEIHDYEKDYQCYYIYELREKES</sequence>
<evidence type="ECO:0000313" key="1">
    <source>
        <dbReference type="EMBL" id="MFD2034476.1"/>
    </source>
</evidence>
<comment type="caution">
    <text evidence="1">The sequence shown here is derived from an EMBL/GenBank/DDBJ whole genome shotgun (WGS) entry which is preliminary data.</text>
</comment>
<evidence type="ECO:0000313" key="2">
    <source>
        <dbReference type="Proteomes" id="UP001597361"/>
    </source>
</evidence>
<name>A0ABW4VK67_9BACT</name>
<keyword evidence="2" id="KW-1185">Reference proteome</keyword>